<dbReference type="RefSeq" id="WP_211975241.1">
    <property type="nucleotide sequence ID" value="NZ_CBFHAM010000062.1"/>
</dbReference>
<comment type="caution">
    <text evidence="2">The sequence shown here is derived from an EMBL/GenBank/DDBJ whole genome shotgun (WGS) entry which is preliminary data.</text>
</comment>
<feature type="domain" description="DUF4440" evidence="1">
    <location>
        <begin position="31"/>
        <end position="139"/>
    </location>
</feature>
<dbReference type="EMBL" id="JAGTXB010000012">
    <property type="protein sequence ID" value="MBS0030102.1"/>
    <property type="molecule type" value="Genomic_DNA"/>
</dbReference>
<gene>
    <name evidence="2" type="ORF">KE626_22445</name>
</gene>
<proteinExistence type="predicted"/>
<organism evidence="2 3">
    <name type="scientific">Chitinophaga hostae</name>
    <dbReference type="NCBI Taxonomy" id="2831022"/>
    <lineage>
        <taxon>Bacteria</taxon>
        <taxon>Pseudomonadati</taxon>
        <taxon>Bacteroidota</taxon>
        <taxon>Chitinophagia</taxon>
        <taxon>Chitinophagales</taxon>
        <taxon>Chitinophagaceae</taxon>
        <taxon>Chitinophaga</taxon>
    </lineage>
</organism>
<dbReference type="Proteomes" id="UP000676386">
    <property type="component" value="Unassembled WGS sequence"/>
</dbReference>
<protein>
    <submittedName>
        <fullName evidence="2">Nuclear transport factor 2 family protein</fullName>
    </submittedName>
</protein>
<sequence length="150" mass="16573">MRKTIGIIALQIAMIAGYGQSKNQDMQTQEILDVNRQLFKGTAEKTEAMIRENIADGFLFTTANADVLDKEGYIKGFALHPSIKISLLSTSDEHVTISGSTAILIGVAHIRIAMNDEAPRDLLERITGTYILADGHWKMLAMHATYIPKK</sequence>
<accession>A0ABS5J6N3</accession>
<keyword evidence="3" id="KW-1185">Reference proteome</keyword>
<dbReference type="Pfam" id="PF14534">
    <property type="entry name" value="DUF4440"/>
    <property type="match status" value="1"/>
</dbReference>
<evidence type="ECO:0000313" key="2">
    <source>
        <dbReference type="EMBL" id="MBS0030102.1"/>
    </source>
</evidence>
<dbReference type="InterPro" id="IPR027843">
    <property type="entry name" value="DUF4440"/>
</dbReference>
<dbReference type="Gene3D" id="3.10.450.50">
    <property type="match status" value="1"/>
</dbReference>
<name>A0ABS5J6N3_9BACT</name>
<evidence type="ECO:0000313" key="3">
    <source>
        <dbReference type="Proteomes" id="UP000676386"/>
    </source>
</evidence>
<evidence type="ECO:0000259" key="1">
    <source>
        <dbReference type="Pfam" id="PF14534"/>
    </source>
</evidence>
<dbReference type="InterPro" id="IPR032710">
    <property type="entry name" value="NTF2-like_dom_sf"/>
</dbReference>
<reference evidence="2 3" key="1">
    <citation type="submission" date="2021-04" db="EMBL/GenBank/DDBJ databases">
        <title>Chitinophaga sp. nov., isolated from the rhizosphere soil.</title>
        <authorList>
            <person name="He S."/>
        </authorList>
    </citation>
    <scope>NUCLEOTIDE SEQUENCE [LARGE SCALE GENOMIC DNA]</scope>
    <source>
        <strain evidence="2 3">2R12</strain>
    </source>
</reference>
<dbReference type="SUPFAM" id="SSF54427">
    <property type="entry name" value="NTF2-like"/>
    <property type="match status" value="1"/>
</dbReference>